<dbReference type="RefSeq" id="WP_275308105.1">
    <property type="nucleotide sequence ID" value="NZ_CP095749.1"/>
</dbReference>
<evidence type="ECO:0000256" key="1">
    <source>
        <dbReference type="SAM" id="MobiDB-lite"/>
    </source>
</evidence>
<keyword evidence="3" id="KW-1185">Reference proteome</keyword>
<accession>A0ABY8A807</accession>
<sequence>MIQTDTGHRPAARGAGRAGEGRPPRRRGRGPRGGRRLDDDDAAQARPVTPVTPVTPVIADVLSDDTNGGSGTARGLTVSGVAAPADGTAAVQGGTVAHTPNSGSSGCDSFAHAVTSSRGQSSTAAVLVLTFAK</sequence>
<gene>
    <name evidence="2" type="ORF">MOV08_18045</name>
</gene>
<feature type="region of interest" description="Disordered" evidence="1">
    <location>
        <begin position="1"/>
        <end position="75"/>
    </location>
</feature>
<feature type="compositionally biased region" description="Low complexity" evidence="1">
    <location>
        <begin position="44"/>
        <end position="57"/>
    </location>
</feature>
<dbReference type="Gene3D" id="2.60.40.3440">
    <property type="match status" value="1"/>
</dbReference>
<feature type="compositionally biased region" description="Basic residues" evidence="1">
    <location>
        <begin position="24"/>
        <end position="34"/>
    </location>
</feature>
<evidence type="ECO:0000313" key="3">
    <source>
        <dbReference type="Proteomes" id="UP001218629"/>
    </source>
</evidence>
<evidence type="ECO:0000313" key="2">
    <source>
        <dbReference type="EMBL" id="WEB40993.1"/>
    </source>
</evidence>
<dbReference type="Pfam" id="PF17963">
    <property type="entry name" value="Big_9"/>
    <property type="match status" value="1"/>
</dbReference>
<dbReference type="EMBL" id="CP095749">
    <property type="protein sequence ID" value="WEB40993.1"/>
    <property type="molecule type" value="Genomic_DNA"/>
</dbReference>
<dbReference type="Proteomes" id="UP001218629">
    <property type="component" value="Chromosome"/>
</dbReference>
<protein>
    <submittedName>
        <fullName evidence="2">Ig-like domain-containing protein</fullName>
    </submittedName>
</protein>
<proteinExistence type="predicted"/>
<name>A0ABY8A807_9ACTN</name>
<reference evidence="2 3" key="1">
    <citation type="submission" date="2022-03" db="EMBL/GenBank/DDBJ databases">
        <title>Streptomyces yunnanensis P86,complete genome.</title>
        <authorList>
            <person name="Chen S."/>
            <person name="Zhang Q."/>
        </authorList>
    </citation>
    <scope>NUCLEOTIDE SEQUENCE [LARGE SCALE GENOMIC DNA]</scope>
    <source>
        <strain evidence="2 3">P86</strain>
    </source>
</reference>
<organism evidence="2 3">
    <name type="scientific">Streptomyces yunnanensis</name>
    <dbReference type="NCBI Taxonomy" id="156453"/>
    <lineage>
        <taxon>Bacteria</taxon>
        <taxon>Bacillati</taxon>
        <taxon>Actinomycetota</taxon>
        <taxon>Actinomycetes</taxon>
        <taxon>Kitasatosporales</taxon>
        <taxon>Streptomycetaceae</taxon>
        <taxon>Streptomyces</taxon>
    </lineage>
</organism>